<keyword evidence="2" id="KW-1133">Transmembrane helix</keyword>
<evidence type="ECO:0000259" key="3">
    <source>
        <dbReference type="Pfam" id="PF13962"/>
    </source>
</evidence>
<feature type="domain" description="PGG" evidence="3">
    <location>
        <begin position="848"/>
        <end position="917"/>
    </location>
</feature>
<dbReference type="AlphaFoldDB" id="A0AAD5GQE0"/>
<dbReference type="GO" id="GO:0016020">
    <property type="term" value="C:membrane"/>
    <property type="evidence" value="ECO:0007669"/>
    <property type="project" value="TreeGrafter"/>
</dbReference>
<keyword evidence="2" id="KW-0472">Membrane</keyword>
<dbReference type="SUPFAM" id="SSF48403">
    <property type="entry name" value="Ankyrin repeat"/>
    <property type="match status" value="1"/>
</dbReference>
<feature type="non-terminal residue" evidence="4">
    <location>
        <position position="927"/>
    </location>
</feature>
<proteinExistence type="predicted"/>
<dbReference type="InterPro" id="IPR036770">
    <property type="entry name" value="Ankyrin_rpt-contain_sf"/>
</dbReference>
<dbReference type="EMBL" id="JAMZMK010006467">
    <property type="protein sequence ID" value="KAI7748766.1"/>
    <property type="molecule type" value="Genomic_DNA"/>
</dbReference>
<dbReference type="PANTHER" id="PTHR24177">
    <property type="entry name" value="CASKIN"/>
    <property type="match status" value="1"/>
</dbReference>
<dbReference type="Proteomes" id="UP001206925">
    <property type="component" value="Unassembled WGS sequence"/>
</dbReference>
<keyword evidence="2" id="KW-0812">Transmembrane</keyword>
<name>A0AAD5GQE0_AMBAR</name>
<dbReference type="InterPro" id="IPR002110">
    <property type="entry name" value="Ankyrin_rpt"/>
</dbReference>
<protein>
    <recommendedName>
        <fullName evidence="3">PGG domain-containing protein</fullName>
    </recommendedName>
</protein>
<dbReference type="Gene3D" id="1.25.40.20">
    <property type="entry name" value="Ankyrin repeat-containing domain"/>
    <property type="match status" value="2"/>
</dbReference>
<sequence length="927" mass="106013">MEMGGLSREDLKYMLTSNVNVSNFVSVKLSGRINYKIWKGQMICLIKSQELLHIIDAKYPFPGDKGVNMIAQYDQLVKGWIFGTMSDHVLHSFVNFDSARKLWKKLESRFGLPIRDSKGVSLNALDGSVRTEDLRYMLALSVNVSDFVSVKLSGHNNYGVWKTLMLYLIESHDLLYIIEGIIGGDYETFRNYNNLVNGWIFSTMNNHVLCDFVHLTFVPYIWRKLESTFRNPPTTNYREGDLWNIRTEDMKYVQASNVNVSNFVSVKLSGHDNYKIWKAQMVCLIESQGLIHITEHKSNVGNPMTKIYNNLVKGWIFGTMNDEVLNDFIHLSTVSYIWRVLESTFANPPVTSEKEDSLGFMFENQLLSDVPEMENADNLRRERLYQAVVEGCWWKAKSILKIHRHAATEAITKDGNTILHLAVEMSQNYFVEKLLEFFKDGKDIETKNHMGRTALHIAALVGNKKAAQLLIKKRKELFLIQDDKEESPLDSALSNLKLNISAYLLKAGQISDLSSFSGYHQQNIVKAICIAISTKQYDLASTLLYKFPALAPANDEILMAITITFPTDIGFRESLIYPSFNEVCQKTDKRGFLLFHSNFWDKCVEDILWVAKKCNNMCWDRLGKFSMILLVPISILYPIYQLIFLLIMVLRLPFSMLYYLMWKVLAAIVPQIKNIEKRKREYKEAKKILSLICQQMGSEPNDGYSEPIFEAVCQGAYEVVDEILYTSPATINCKDEEGHNIIQLAVINRSEKVYNLTHYIIERMESCRTMTDSSMNNLAHLAGKLAPSFVLDRTTGAALQLQRELLWREEVEKFMYPLELMNENSSMETPAMVFTREHQELLKEGEIWMKTTAESCSITAALIVTIVFAAAITVPGGSNQESGIPLHEKKFAFTIFAVFNAFSLFTGATALLLFLSILTARFSERDF</sequence>
<feature type="transmembrane region" description="Helical" evidence="2">
    <location>
        <begin position="627"/>
        <end position="650"/>
    </location>
</feature>
<comment type="caution">
    <text evidence="4">The sequence shown here is derived from an EMBL/GenBank/DDBJ whole genome shotgun (WGS) entry which is preliminary data.</text>
</comment>
<feature type="transmembrane region" description="Helical" evidence="2">
    <location>
        <begin position="894"/>
        <end position="918"/>
    </location>
</feature>
<keyword evidence="5" id="KW-1185">Reference proteome</keyword>
<organism evidence="4 5">
    <name type="scientific">Ambrosia artemisiifolia</name>
    <name type="common">Common ragweed</name>
    <dbReference type="NCBI Taxonomy" id="4212"/>
    <lineage>
        <taxon>Eukaryota</taxon>
        <taxon>Viridiplantae</taxon>
        <taxon>Streptophyta</taxon>
        <taxon>Embryophyta</taxon>
        <taxon>Tracheophyta</taxon>
        <taxon>Spermatophyta</taxon>
        <taxon>Magnoliopsida</taxon>
        <taxon>eudicotyledons</taxon>
        <taxon>Gunneridae</taxon>
        <taxon>Pentapetalae</taxon>
        <taxon>asterids</taxon>
        <taxon>campanulids</taxon>
        <taxon>Asterales</taxon>
        <taxon>Asteraceae</taxon>
        <taxon>Asteroideae</taxon>
        <taxon>Heliantheae alliance</taxon>
        <taxon>Heliantheae</taxon>
        <taxon>Ambrosia</taxon>
    </lineage>
</organism>
<evidence type="ECO:0000313" key="4">
    <source>
        <dbReference type="EMBL" id="KAI7748766.1"/>
    </source>
</evidence>
<dbReference type="PROSITE" id="PS50297">
    <property type="entry name" value="ANK_REP_REGION"/>
    <property type="match status" value="1"/>
</dbReference>
<dbReference type="Pfam" id="PF13962">
    <property type="entry name" value="PGG"/>
    <property type="match status" value="1"/>
</dbReference>
<reference evidence="4" key="1">
    <citation type="submission" date="2022-06" db="EMBL/GenBank/DDBJ databases">
        <title>Uncovering the hologenomic basis of an extraordinary plant invasion.</title>
        <authorList>
            <person name="Bieker V.C."/>
            <person name="Martin M.D."/>
            <person name="Gilbert T."/>
            <person name="Hodgins K."/>
            <person name="Battlay P."/>
            <person name="Petersen B."/>
            <person name="Wilson J."/>
        </authorList>
    </citation>
    <scope>NUCLEOTIDE SEQUENCE</scope>
    <source>
        <strain evidence="4">AA19_3_7</strain>
        <tissue evidence="4">Leaf</tissue>
    </source>
</reference>
<dbReference type="Pfam" id="PF12796">
    <property type="entry name" value="Ank_2"/>
    <property type="match status" value="1"/>
</dbReference>
<dbReference type="SMART" id="SM00248">
    <property type="entry name" value="ANK"/>
    <property type="match status" value="5"/>
</dbReference>
<evidence type="ECO:0000256" key="1">
    <source>
        <dbReference type="PROSITE-ProRule" id="PRU00023"/>
    </source>
</evidence>
<evidence type="ECO:0000313" key="5">
    <source>
        <dbReference type="Proteomes" id="UP001206925"/>
    </source>
</evidence>
<keyword evidence="1" id="KW-0040">ANK repeat</keyword>
<feature type="transmembrane region" description="Helical" evidence="2">
    <location>
        <begin position="856"/>
        <end position="874"/>
    </location>
</feature>
<dbReference type="InterPro" id="IPR026961">
    <property type="entry name" value="PGG_dom"/>
</dbReference>
<gene>
    <name evidence="4" type="ORF">M8C21_014988</name>
</gene>
<evidence type="ECO:0000256" key="2">
    <source>
        <dbReference type="SAM" id="Phobius"/>
    </source>
</evidence>
<dbReference type="PANTHER" id="PTHR24177:SF475">
    <property type="entry name" value="ANKYRIN REPEAT-CONTAINING DOMAIN, PGG DOMAIN PROTEIN-RELATED"/>
    <property type="match status" value="1"/>
</dbReference>
<accession>A0AAD5GQE0</accession>
<feature type="repeat" description="ANK" evidence="1">
    <location>
        <begin position="450"/>
        <end position="482"/>
    </location>
</feature>
<dbReference type="PROSITE" id="PS50088">
    <property type="entry name" value="ANK_REPEAT"/>
    <property type="match status" value="1"/>
</dbReference>